<feature type="region of interest" description="Disordered" evidence="1">
    <location>
        <begin position="1"/>
        <end position="96"/>
    </location>
</feature>
<organism evidence="2 3">
    <name type="scientific">Petrolisthes manimaculis</name>
    <dbReference type="NCBI Taxonomy" id="1843537"/>
    <lineage>
        <taxon>Eukaryota</taxon>
        <taxon>Metazoa</taxon>
        <taxon>Ecdysozoa</taxon>
        <taxon>Arthropoda</taxon>
        <taxon>Crustacea</taxon>
        <taxon>Multicrustacea</taxon>
        <taxon>Malacostraca</taxon>
        <taxon>Eumalacostraca</taxon>
        <taxon>Eucarida</taxon>
        <taxon>Decapoda</taxon>
        <taxon>Pleocyemata</taxon>
        <taxon>Anomura</taxon>
        <taxon>Galatheoidea</taxon>
        <taxon>Porcellanidae</taxon>
        <taxon>Petrolisthes</taxon>
    </lineage>
</organism>
<dbReference type="Proteomes" id="UP001292094">
    <property type="component" value="Unassembled WGS sequence"/>
</dbReference>
<feature type="compositionally biased region" description="Basic and acidic residues" evidence="1">
    <location>
        <begin position="40"/>
        <end position="55"/>
    </location>
</feature>
<proteinExistence type="predicted"/>
<name>A0AAE1Q6P5_9EUCA</name>
<feature type="compositionally biased region" description="Basic and acidic residues" evidence="1">
    <location>
        <begin position="1"/>
        <end position="18"/>
    </location>
</feature>
<accession>A0AAE1Q6P5</accession>
<dbReference type="EMBL" id="JAWZYT010000604">
    <property type="protein sequence ID" value="KAK4321255.1"/>
    <property type="molecule type" value="Genomic_DNA"/>
</dbReference>
<feature type="compositionally biased region" description="Basic and acidic residues" evidence="1">
    <location>
        <begin position="72"/>
        <end position="82"/>
    </location>
</feature>
<gene>
    <name evidence="2" type="ORF">Pmani_007928</name>
</gene>
<keyword evidence="3" id="KW-1185">Reference proteome</keyword>
<evidence type="ECO:0000256" key="1">
    <source>
        <dbReference type="SAM" id="MobiDB-lite"/>
    </source>
</evidence>
<dbReference type="AlphaFoldDB" id="A0AAE1Q6P5"/>
<comment type="caution">
    <text evidence="2">The sequence shown here is derived from an EMBL/GenBank/DDBJ whole genome shotgun (WGS) entry which is preliminary data.</text>
</comment>
<evidence type="ECO:0000313" key="2">
    <source>
        <dbReference type="EMBL" id="KAK4321255.1"/>
    </source>
</evidence>
<reference evidence="2" key="1">
    <citation type="submission" date="2023-11" db="EMBL/GenBank/DDBJ databases">
        <title>Genome assemblies of two species of porcelain crab, Petrolisthes cinctipes and Petrolisthes manimaculis (Anomura: Porcellanidae).</title>
        <authorList>
            <person name="Angst P."/>
        </authorList>
    </citation>
    <scope>NUCLEOTIDE SEQUENCE</scope>
    <source>
        <strain evidence="2">PB745_02</strain>
        <tissue evidence="2">Gill</tissue>
    </source>
</reference>
<evidence type="ECO:0000313" key="3">
    <source>
        <dbReference type="Proteomes" id="UP001292094"/>
    </source>
</evidence>
<protein>
    <submittedName>
        <fullName evidence="2">Uncharacterized protein</fullName>
    </submittedName>
</protein>
<sequence>METGQEKEKENGERDGRGIKRRKMGEEDGGEMGEGRGWARTREEKGGWRTEEKNRRDKTRGRRVEEENNWGRGDRDQHEAEWHQQACGAWETVAVD</sequence>